<name>A0ABS8T3I1_DATST</name>
<proteinExistence type="predicted"/>
<comment type="caution">
    <text evidence="1">The sequence shown here is derived from an EMBL/GenBank/DDBJ whole genome shotgun (WGS) entry which is preliminary data.</text>
</comment>
<organism evidence="1 2">
    <name type="scientific">Datura stramonium</name>
    <name type="common">Jimsonweed</name>
    <name type="synonym">Common thornapple</name>
    <dbReference type="NCBI Taxonomy" id="4076"/>
    <lineage>
        <taxon>Eukaryota</taxon>
        <taxon>Viridiplantae</taxon>
        <taxon>Streptophyta</taxon>
        <taxon>Embryophyta</taxon>
        <taxon>Tracheophyta</taxon>
        <taxon>Spermatophyta</taxon>
        <taxon>Magnoliopsida</taxon>
        <taxon>eudicotyledons</taxon>
        <taxon>Gunneridae</taxon>
        <taxon>Pentapetalae</taxon>
        <taxon>asterids</taxon>
        <taxon>lamiids</taxon>
        <taxon>Solanales</taxon>
        <taxon>Solanaceae</taxon>
        <taxon>Solanoideae</taxon>
        <taxon>Datureae</taxon>
        <taxon>Datura</taxon>
    </lineage>
</organism>
<protein>
    <submittedName>
        <fullName evidence="1">Uncharacterized protein</fullName>
    </submittedName>
</protein>
<evidence type="ECO:0000313" key="2">
    <source>
        <dbReference type="Proteomes" id="UP000823775"/>
    </source>
</evidence>
<evidence type="ECO:0000313" key="1">
    <source>
        <dbReference type="EMBL" id="MCD7465490.1"/>
    </source>
</evidence>
<sequence length="174" mass="19851">MSRFPTLPTMIVFNQPPLSRNPPPLFLRMGKPMIQYHLILMKRKSSGVFSRKKYSFPSNIHHLLMTESYVLNNLKNLTAHSWLENFEVSLDEAKSCIADDGTKLKINWMEWIFGFMLEISQDPGGNTSLLYGMIVTRIIKSMGVDVSSLPAKEIFSTYNDQSFSSMGYDLDEGV</sequence>
<accession>A0ABS8T3I1</accession>
<gene>
    <name evidence="1" type="ORF">HAX54_001417</name>
</gene>
<dbReference type="EMBL" id="JACEIK010001053">
    <property type="protein sequence ID" value="MCD7465490.1"/>
    <property type="molecule type" value="Genomic_DNA"/>
</dbReference>
<dbReference type="Proteomes" id="UP000823775">
    <property type="component" value="Unassembled WGS sequence"/>
</dbReference>
<reference evidence="1 2" key="1">
    <citation type="journal article" date="2021" name="BMC Genomics">
        <title>Datura genome reveals duplications of psychoactive alkaloid biosynthetic genes and high mutation rate following tissue culture.</title>
        <authorList>
            <person name="Rajewski A."/>
            <person name="Carter-House D."/>
            <person name="Stajich J."/>
            <person name="Litt A."/>
        </authorList>
    </citation>
    <scope>NUCLEOTIDE SEQUENCE [LARGE SCALE GENOMIC DNA]</scope>
    <source>
        <strain evidence="1">AR-01</strain>
    </source>
</reference>
<keyword evidence="2" id="KW-1185">Reference proteome</keyword>